<evidence type="ECO:0000313" key="11">
    <source>
        <dbReference type="EMBL" id="QBK85574.1"/>
    </source>
</evidence>
<dbReference type="InterPro" id="IPR007066">
    <property type="entry name" value="RNA_pol_Rpb1_3"/>
</dbReference>
<comment type="catalytic activity">
    <reaction evidence="8">
        <text>RNA(n) + a ribonucleoside 5'-triphosphate = RNA(n+1) + diphosphate</text>
        <dbReference type="Rhea" id="RHEA:21248"/>
        <dbReference type="Rhea" id="RHEA-COMP:14527"/>
        <dbReference type="Rhea" id="RHEA-COMP:17342"/>
        <dbReference type="ChEBI" id="CHEBI:33019"/>
        <dbReference type="ChEBI" id="CHEBI:61557"/>
        <dbReference type="ChEBI" id="CHEBI:140395"/>
        <dbReference type="EC" id="2.7.7.6"/>
    </reaction>
</comment>
<dbReference type="SUPFAM" id="SSF55608">
    <property type="entry name" value="Homing endonucleases"/>
    <property type="match status" value="1"/>
</dbReference>
<dbReference type="Gene3D" id="6.20.50.80">
    <property type="match status" value="1"/>
</dbReference>
<dbReference type="InterPro" id="IPR006141">
    <property type="entry name" value="Intein_N"/>
</dbReference>
<dbReference type="GO" id="GO:0003677">
    <property type="term" value="F:DNA binding"/>
    <property type="evidence" value="ECO:0007669"/>
    <property type="project" value="InterPro"/>
</dbReference>
<evidence type="ECO:0000256" key="1">
    <source>
        <dbReference type="ARBA" id="ARBA00012418"/>
    </source>
</evidence>
<dbReference type="InterPro" id="IPR003586">
    <property type="entry name" value="Hint_dom_C"/>
</dbReference>
<dbReference type="Gene3D" id="3.10.28.10">
    <property type="entry name" value="Homing endonucleases"/>
    <property type="match status" value="1"/>
</dbReference>
<dbReference type="GO" id="GO:0000428">
    <property type="term" value="C:DNA-directed RNA polymerase complex"/>
    <property type="evidence" value="ECO:0007669"/>
    <property type="project" value="UniProtKB-KW"/>
</dbReference>
<evidence type="ECO:0000256" key="2">
    <source>
        <dbReference type="ARBA" id="ARBA00022478"/>
    </source>
</evidence>
<dbReference type="SMART" id="SM00305">
    <property type="entry name" value="HintC"/>
    <property type="match status" value="1"/>
</dbReference>
<dbReference type="InterPro" id="IPR042102">
    <property type="entry name" value="RNA_pol_Rpb1_3_sf"/>
</dbReference>
<dbReference type="PANTHER" id="PTHR19376:SF32">
    <property type="entry name" value="DNA-DIRECTED RNA POLYMERASE III SUBUNIT RPC1"/>
    <property type="match status" value="1"/>
</dbReference>
<dbReference type="InterPro" id="IPR003587">
    <property type="entry name" value="Hint_dom_N"/>
</dbReference>
<keyword evidence="7" id="KW-0804">Transcription</keyword>
<keyword evidence="6" id="KW-0651">Protein splicing</keyword>
<dbReference type="GO" id="GO:0016539">
    <property type="term" value="P:intein-mediated protein splicing"/>
    <property type="evidence" value="ECO:0007669"/>
    <property type="project" value="InterPro"/>
</dbReference>
<dbReference type="PRINTS" id="PR00379">
    <property type="entry name" value="INTEIN"/>
</dbReference>
<dbReference type="InterPro" id="IPR045867">
    <property type="entry name" value="DNA-dir_RpoC_beta_prime"/>
</dbReference>
<dbReference type="InterPro" id="IPR007081">
    <property type="entry name" value="RNA_pol_Rpb1_5"/>
</dbReference>
<dbReference type="NCBIfam" id="TIGR01445">
    <property type="entry name" value="intein_Nterm"/>
    <property type="match status" value="1"/>
</dbReference>
<sequence>MSEHIISPQNNSPIASVIQDAAVGSYMLTNTWMSGERETMISKDIFQDCLEKTNISLERYHDLLQRAHLVYHEGLVDLKKRLKTEKDDKKREEYKEDIKVYKEFCKYITYDEVNDTYGCVDEIPGKLMISILFPPVFCYWRRSDENDIYPIVKIKHGIIEPTSGPLNKKECKFILHYLWKEHSTQRATMFLTEVQRLVYNWQPHHGFSIGPSDCLPTPKAKEEIAKALSEVQAKVADILSKSGSEIDERTEAEINQALNSVMNIGARIAKTSMNKGDRNALNIMRKSGAKGSLVNLIQITAFVGQQNIGGKRMPRDLSNGLRSLPHFLPNDNSPEARGFISNSYIDGLTPEQAFNHARSGREGIISTAVKTADSGYIQKRIGRKVEDLVVKMDGSVRDASDNIIQFLYGDDGMDAKKLYSFNGLDFPFFVNVFSIANKVNSTAIRSEEVTSDDEPRHLRDEEIELLLTYIKIGPPGVNTPVLDQVTENFRSVLRLLLPKVKIYECKIGDYFAEIKHMLICSKVEYGDMVGLVAASSIGEPTTQLSTSRETRVIVRVQSNSKRHISDVKYGTIGDIIDKLLKDNVEEIVNIGKNSVLWKPTRNIYIMTVNRENEKTEWKKLSEVSRHPTNGNLVRVKTKSKREVTTTLTHSHLSRTKEGKIVPKIAKDLKKGDFIPVNKRMNSKILYKKIIIQGKKEIESAFPFDFDNGWLFGAYLAEGNINRETGLKITNISEHFERRTLFFTKRYGGKMNIRERKGKILEEYPEYPGREYTVSGIPHIVRFILKHCGTGSAKKNVPGFAYFAPLEFVSGLLRGYFDGDGNVNAERQLIRVHSISLNLLEQISLLLSRFGIFGTFGVEKKNQKNPLHYYIILRKYARLFLDNIGSDFPEKLFAIQEIVDYNEREDVHSRREDIDRIPEMGEEIARVAKPLGLPGYSRNYGRWTRGKTSIGRETLTQYREVFDTQAEVLDQKINLSLIDQAINSDVIWDEIVEIEIIDDPKELVYDFGVEGNHTFMIQNGIFVHNTLNFFHLAGVGGKDVSLGVPRLNELLNITKSDRQKKPSCTIYLNDPVLKNKAQKVCRLEEKNKSLEEGSASYVKNEERIQKAKEDSLMVIQDMKKMFEEATVDTYLKGYKMMYIPDDVCEGKGMNPIKIVTYEEYKESWWVSLSKDLGNIPDIIPQSWVVLLEFDTEKLFTTKISLDEIAIAIENEADNQMACVPSPDVIGQMEIYFNFQCIKKYIKDKKGLPSDKEGLNEDNIDFFVCRDSIMSYIKKTHISGISRISKVYPREDPSTHEWILDTAGSNFLQILNIPGVDITRTMSDDVWAVNEVLGIMAARKFLIEELTRVISFDGTYVNPRHIQLLVDRMTYTGDITSVRRDGISRESVGPIAKIMFEQQIGNGSMAALSTEVDLLKSVSSSVMYGTSCAIGTAAVDVKDPDKIPIKPPSVPSNKIRTRYPGSSKRSKVI</sequence>
<dbReference type="SUPFAM" id="SSF51294">
    <property type="entry name" value="Hedgehog/intein (Hint) domain"/>
    <property type="match status" value="1"/>
</dbReference>
<proteinExistence type="predicted"/>
<dbReference type="EMBL" id="MK500327">
    <property type="protein sequence ID" value="QBK85574.1"/>
    <property type="molecule type" value="Genomic_DNA"/>
</dbReference>
<feature type="domain" description="DOD-type homing endonuclease" evidence="10">
    <location>
        <begin position="710"/>
        <end position="851"/>
    </location>
</feature>
<dbReference type="Pfam" id="PF04983">
    <property type="entry name" value="RNA_pol_Rpb1_3"/>
    <property type="match status" value="1"/>
</dbReference>
<dbReference type="InterPro" id="IPR007083">
    <property type="entry name" value="RNA_pol_Rpb1_4"/>
</dbReference>
<gene>
    <name evidence="11" type="ORF">LCMAC101_01690</name>
</gene>
<evidence type="ECO:0000256" key="4">
    <source>
        <dbReference type="ARBA" id="ARBA00022695"/>
    </source>
</evidence>
<dbReference type="InterPro" id="IPR006142">
    <property type="entry name" value="INTEIN"/>
</dbReference>
<dbReference type="InterPro" id="IPR030934">
    <property type="entry name" value="Intein_C"/>
</dbReference>
<dbReference type="Gene3D" id="2.170.16.10">
    <property type="entry name" value="Hedgehog/Intein (Hint) domain"/>
    <property type="match status" value="2"/>
</dbReference>
<dbReference type="SUPFAM" id="SSF64484">
    <property type="entry name" value="beta and beta-prime subunits of DNA dependent RNA-polymerase"/>
    <property type="match status" value="2"/>
</dbReference>
<dbReference type="Gene3D" id="6.10.250.2940">
    <property type="match status" value="1"/>
</dbReference>
<dbReference type="Pfam" id="PF05000">
    <property type="entry name" value="RNA_pol_Rpb1_4"/>
    <property type="match status" value="1"/>
</dbReference>
<keyword evidence="4" id="KW-0548">Nucleotidyltransferase</keyword>
<dbReference type="PROSITE" id="PS50818">
    <property type="entry name" value="INTEIN_C_TER"/>
    <property type="match status" value="1"/>
</dbReference>
<dbReference type="Gene3D" id="1.10.274.100">
    <property type="entry name" value="RNA polymerase Rpb1, domain 3"/>
    <property type="match status" value="1"/>
</dbReference>
<name>A0A481YSW0_9VIRU</name>
<evidence type="ECO:0000256" key="8">
    <source>
        <dbReference type="ARBA" id="ARBA00048552"/>
    </source>
</evidence>
<evidence type="ECO:0000256" key="7">
    <source>
        <dbReference type="ARBA" id="ARBA00023163"/>
    </source>
</evidence>
<evidence type="ECO:0000256" key="3">
    <source>
        <dbReference type="ARBA" id="ARBA00022679"/>
    </source>
</evidence>
<dbReference type="CDD" id="cd00081">
    <property type="entry name" value="Hint"/>
    <property type="match status" value="2"/>
</dbReference>
<dbReference type="Pfam" id="PF14890">
    <property type="entry name" value="Intein_splicing"/>
    <property type="match status" value="1"/>
</dbReference>
<evidence type="ECO:0000256" key="6">
    <source>
        <dbReference type="ARBA" id="ARBA00023000"/>
    </source>
</evidence>
<organism evidence="11">
    <name type="scientific">Marseillevirus LCMAC101</name>
    <dbReference type="NCBI Taxonomy" id="2506602"/>
    <lineage>
        <taxon>Viruses</taxon>
        <taxon>Varidnaviria</taxon>
        <taxon>Bamfordvirae</taxon>
        <taxon>Nucleocytoviricota</taxon>
        <taxon>Megaviricetes</taxon>
        <taxon>Pimascovirales</taxon>
        <taxon>Pimascovirales incertae sedis</taxon>
        <taxon>Marseilleviridae</taxon>
    </lineage>
</organism>
<dbReference type="InterPro" id="IPR036844">
    <property type="entry name" value="Hint_dom_sf"/>
</dbReference>
<dbReference type="PROSITE" id="PS50819">
    <property type="entry name" value="INTEIN_ENDONUCLEASE"/>
    <property type="match status" value="1"/>
</dbReference>
<feature type="region of interest" description="Disordered" evidence="9">
    <location>
        <begin position="1439"/>
        <end position="1467"/>
    </location>
</feature>
<evidence type="ECO:0000256" key="5">
    <source>
        <dbReference type="ARBA" id="ARBA00022813"/>
    </source>
</evidence>
<evidence type="ECO:0000256" key="9">
    <source>
        <dbReference type="SAM" id="MobiDB-lite"/>
    </source>
</evidence>
<dbReference type="NCBIfam" id="TIGR01443">
    <property type="entry name" value="intein_Cterm"/>
    <property type="match status" value="1"/>
</dbReference>
<dbReference type="InterPro" id="IPR004042">
    <property type="entry name" value="Intein_endonuc_central"/>
</dbReference>
<dbReference type="SMART" id="SM00306">
    <property type="entry name" value="HintN"/>
    <property type="match status" value="1"/>
</dbReference>
<dbReference type="InterPro" id="IPR038120">
    <property type="entry name" value="Rpb1_funnel_sf"/>
</dbReference>
<keyword evidence="2 11" id="KW-0240">DNA-directed RNA polymerase</keyword>
<dbReference type="Gene3D" id="1.10.132.30">
    <property type="match status" value="1"/>
</dbReference>
<accession>A0A481YSW0</accession>
<reference evidence="11" key="1">
    <citation type="journal article" date="2019" name="MBio">
        <title>Virus Genomes from Deep Sea Sediments Expand the Ocean Megavirome and Support Independent Origins of Viral Gigantism.</title>
        <authorList>
            <person name="Backstrom D."/>
            <person name="Yutin N."/>
            <person name="Jorgensen S.L."/>
            <person name="Dharamshi J."/>
            <person name="Homa F."/>
            <person name="Zaremba-Niedwiedzka K."/>
            <person name="Spang A."/>
            <person name="Wolf Y.I."/>
            <person name="Koonin E.V."/>
            <person name="Ettema T.J."/>
        </authorList>
    </citation>
    <scope>NUCLEOTIDE SEQUENCE</scope>
</reference>
<dbReference type="GO" id="GO:0006351">
    <property type="term" value="P:DNA-templated transcription"/>
    <property type="evidence" value="ECO:0007669"/>
    <property type="project" value="InterPro"/>
</dbReference>
<dbReference type="PANTHER" id="PTHR19376">
    <property type="entry name" value="DNA-DIRECTED RNA POLYMERASE"/>
    <property type="match status" value="1"/>
</dbReference>
<dbReference type="GO" id="GO:0004519">
    <property type="term" value="F:endonuclease activity"/>
    <property type="evidence" value="ECO:0007669"/>
    <property type="project" value="InterPro"/>
</dbReference>
<dbReference type="InterPro" id="IPR027434">
    <property type="entry name" value="Homing_endonucl"/>
</dbReference>
<dbReference type="Pfam" id="PF14528">
    <property type="entry name" value="LAGLIDADG_3"/>
    <property type="match status" value="1"/>
</dbReference>
<dbReference type="GO" id="GO:0003899">
    <property type="term" value="F:DNA-directed RNA polymerase activity"/>
    <property type="evidence" value="ECO:0007669"/>
    <property type="project" value="UniProtKB-EC"/>
</dbReference>
<dbReference type="InterPro" id="IPR004860">
    <property type="entry name" value="LAGLIDADG_dom"/>
</dbReference>
<dbReference type="EC" id="2.7.7.6" evidence="1"/>
<dbReference type="Pfam" id="PF04998">
    <property type="entry name" value="RNA_pol_Rpb1_5"/>
    <property type="match status" value="2"/>
</dbReference>
<keyword evidence="5" id="KW-0068">Autocatalytic cleavage</keyword>
<evidence type="ECO:0000259" key="10">
    <source>
        <dbReference type="PROSITE" id="PS50819"/>
    </source>
</evidence>
<keyword evidence="3" id="KW-0808">Transferase</keyword>
<protein>
    <recommendedName>
        <fullName evidence="1">DNA-directed RNA polymerase</fullName>
        <ecNumber evidence="1">2.7.7.6</ecNumber>
    </recommendedName>
</protein>